<sequence>MCVAILCGGGGGCGGGAVLTLGLCAPGYPGLPVSAAAVVAAAAQQQAQAAASSQSQQGSSQGPAASSSPEGPNSSTNGPSPMAALQSVTDNLPPGSPLSHSSASPQQRSASRNSSQLSPSSGTPPQPLTLPAAHRVALYTLPSRVPSRPPVHMSARSHRHHALCWCWRGPRLALVSNTAGEPRRRASAGRHGDSSGDSSPGAQSGGDGPQPSNNLKCTICTERLEDTHFVQCPSVLQHKFCFPCSRESIKRQGAGTEVYCPSGERCPLAGSSVPWAFMQGEIATILGTANILPQHAQDEAKTKKERDT</sequence>
<comment type="caution">
    <text evidence="6">The sequence shown here is derived from an EMBL/GenBank/DDBJ whole genome shotgun (WGS) entry which is preliminary data.</text>
</comment>
<gene>
    <name evidence="6" type="primary">irf2bp2b</name>
    <name evidence="6" type="ORF">E2C01_047176</name>
</gene>
<evidence type="ECO:0000256" key="1">
    <source>
        <dbReference type="ARBA" id="ARBA00004123"/>
    </source>
</evidence>
<dbReference type="Proteomes" id="UP000324222">
    <property type="component" value="Unassembled WGS sequence"/>
</dbReference>
<feature type="compositionally biased region" description="Low complexity" evidence="4">
    <location>
        <begin position="46"/>
        <end position="69"/>
    </location>
</feature>
<comment type="subcellular location">
    <subcellularLocation>
        <location evidence="1">Nucleus</location>
    </subcellularLocation>
</comment>
<dbReference type="InterPro" id="IPR044882">
    <property type="entry name" value="I2BP1/2_C3HC4-RING_sf"/>
</dbReference>
<dbReference type="PANTHER" id="PTHR10816">
    <property type="entry name" value="MYELIN TRANSCRIPTION FACTOR 1-RELATED"/>
    <property type="match status" value="1"/>
</dbReference>
<dbReference type="OrthoDB" id="10065080at2759"/>
<keyword evidence="3" id="KW-0539">Nucleus</keyword>
<dbReference type="GO" id="GO:0005634">
    <property type="term" value="C:nucleus"/>
    <property type="evidence" value="ECO:0007669"/>
    <property type="project" value="UniProtKB-SubCell"/>
</dbReference>
<evidence type="ECO:0000313" key="6">
    <source>
        <dbReference type="EMBL" id="MPC53287.1"/>
    </source>
</evidence>
<protein>
    <submittedName>
        <fullName evidence="6">Interferon regulatory factor 2-binding protein 2-B</fullName>
    </submittedName>
</protein>
<evidence type="ECO:0000256" key="2">
    <source>
        <dbReference type="ARBA" id="ARBA00010802"/>
    </source>
</evidence>
<evidence type="ECO:0000259" key="5">
    <source>
        <dbReference type="Pfam" id="PF25454"/>
    </source>
</evidence>
<proteinExistence type="inferred from homology"/>
<dbReference type="GO" id="GO:0003714">
    <property type="term" value="F:transcription corepressor activity"/>
    <property type="evidence" value="ECO:0007669"/>
    <property type="project" value="TreeGrafter"/>
</dbReference>
<dbReference type="SUPFAM" id="SSF57850">
    <property type="entry name" value="RING/U-box"/>
    <property type="match status" value="1"/>
</dbReference>
<feature type="compositionally biased region" description="Low complexity" evidence="4">
    <location>
        <begin position="98"/>
        <end position="121"/>
    </location>
</feature>
<evidence type="ECO:0000256" key="4">
    <source>
        <dbReference type="SAM" id="MobiDB-lite"/>
    </source>
</evidence>
<keyword evidence="7" id="KW-1185">Reference proteome</keyword>
<feature type="region of interest" description="Disordered" evidence="4">
    <location>
        <begin position="179"/>
        <end position="213"/>
    </location>
</feature>
<dbReference type="CDD" id="cd16511">
    <property type="entry name" value="vRING-HC_IRF2BP1-like"/>
    <property type="match status" value="1"/>
</dbReference>
<dbReference type="AlphaFoldDB" id="A0A5B7G6V0"/>
<evidence type="ECO:0000256" key="3">
    <source>
        <dbReference type="ARBA" id="ARBA00023242"/>
    </source>
</evidence>
<feature type="compositionally biased region" description="Polar residues" evidence="4">
    <location>
        <begin position="70"/>
        <end position="79"/>
    </location>
</feature>
<dbReference type="FunFam" id="1.10.10.1580:FF:000001">
    <property type="entry name" value="interferon regulatory factor 2-binding protein 2"/>
    <property type="match status" value="1"/>
</dbReference>
<evidence type="ECO:0000313" key="7">
    <source>
        <dbReference type="Proteomes" id="UP000324222"/>
    </source>
</evidence>
<reference evidence="6 7" key="1">
    <citation type="submission" date="2019-05" db="EMBL/GenBank/DDBJ databases">
        <title>Another draft genome of Portunus trituberculatus and its Hox gene families provides insights of decapod evolution.</title>
        <authorList>
            <person name="Jeong J.-H."/>
            <person name="Song I."/>
            <person name="Kim S."/>
            <person name="Choi T."/>
            <person name="Kim D."/>
            <person name="Ryu S."/>
            <person name="Kim W."/>
        </authorList>
    </citation>
    <scope>NUCLEOTIDE SEQUENCE [LARGE SCALE GENOMIC DNA]</scope>
    <source>
        <tissue evidence="6">Muscle</tissue>
    </source>
</reference>
<comment type="similarity">
    <text evidence="2">Belongs to the IRF2BP family.</text>
</comment>
<dbReference type="Gene3D" id="1.10.10.1580">
    <property type="entry name" value="Interferon regulatory factor 2-binding protein"/>
    <property type="match status" value="1"/>
</dbReference>
<organism evidence="6 7">
    <name type="scientific">Portunus trituberculatus</name>
    <name type="common">Swimming crab</name>
    <name type="synonym">Neptunus trituberculatus</name>
    <dbReference type="NCBI Taxonomy" id="210409"/>
    <lineage>
        <taxon>Eukaryota</taxon>
        <taxon>Metazoa</taxon>
        <taxon>Ecdysozoa</taxon>
        <taxon>Arthropoda</taxon>
        <taxon>Crustacea</taxon>
        <taxon>Multicrustacea</taxon>
        <taxon>Malacostraca</taxon>
        <taxon>Eumalacostraca</taxon>
        <taxon>Eucarida</taxon>
        <taxon>Decapoda</taxon>
        <taxon>Pleocyemata</taxon>
        <taxon>Brachyura</taxon>
        <taxon>Eubrachyura</taxon>
        <taxon>Portunoidea</taxon>
        <taxon>Portunidae</taxon>
        <taxon>Portuninae</taxon>
        <taxon>Portunus</taxon>
    </lineage>
</organism>
<name>A0A5B7G6V0_PORTR</name>
<feature type="region of interest" description="Disordered" evidence="4">
    <location>
        <begin position="46"/>
        <end position="129"/>
    </location>
</feature>
<accession>A0A5B7G6V0</accession>
<feature type="domain" description="Interferon regulatory factor 2-binding protein 1/2-like C3HC4 zinc finger" evidence="5">
    <location>
        <begin position="215"/>
        <end position="286"/>
    </location>
</feature>
<dbReference type="InterPro" id="IPR057414">
    <property type="entry name" value="Zf-C3HC4_IRF-2BP1_2"/>
</dbReference>
<dbReference type="Pfam" id="PF25454">
    <property type="entry name" value="zf-C3HC4_IRF-2BP1_2"/>
    <property type="match status" value="1"/>
</dbReference>
<dbReference type="GO" id="GO:0006357">
    <property type="term" value="P:regulation of transcription by RNA polymerase II"/>
    <property type="evidence" value="ECO:0007669"/>
    <property type="project" value="TreeGrafter"/>
</dbReference>
<dbReference type="EMBL" id="VSRR010011507">
    <property type="protein sequence ID" value="MPC53287.1"/>
    <property type="molecule type" value="Genomic_DNA"/>
</dbReference>
<dbReference type="PANTHER" id="PTHR10816:SF19">
    <property type="entry name" value="PROTEIN INTERACTING WITH TTK69 AND SIN3A, ISOFORM D"/>
    <property type="match status" value="1"/>
</dbReference>